<dbReference type="RefSeq" id="WP_043371239.1">
    <property type="nucleotide sequence ID" value="NZ_CP006704.1"/>
</dbReference>
<organism evidence="2 3">
    <name type="scientific">Comamonas testosteroni TK102</name>
    <dbReference type="NCBI Taxonomy" id="1392005"/>
    <lineage>
        <taxon>Bacteria</taxon>
        <taxon>Pseudomonadati</taxon>
        <taxon>Pseudomonadota</taxon>
        <taxon>Betaproteobacteria</taxon>
        <taxon>Burkholderiales</taxon>
        <taxon>Comamonadaceae</taxon>
        <taxon>Comamonas</taxon>
    </lineage>
</organism>
<sequence>MSGTGHKKTGGAHFNLSRWALDHVALTRYFIVVLMLLGFAAFFQLGQDEDPPFTFRAMVIRTYWPGATAEQVAQQVTDKIERTLQEVPYADKISSYSKPGESQVIFQVKDYSPPKEVPQLWYTVRKKVGDMRYTLPQGVQGPFFNDDFGDVYGVIYALQAKGFSYAELKTLADDVRQQLLQVPDVAKVEQFGVQDEKVYVELSHKATQMGLNLKQVLDQLNQQNAVASAGTLQTPAETIVLRVQGQFNDLEQLRAMPIIGQGGAQFRLGDIAEVRRGYADPANVMVRFQGEPTVALGVSMVKGGDIIALGKALTQATERIAKSLPVGVTLSNMQNQPKAVADSVSEFLQVLVEAVVVVLAVSFLSLGLHKRPGQHPLWKRWYIDPRPGLVVGITIPLVLAATFLAMWYWNIGLHKVSLGSLIIALGLLVDDAIIAVEMMVRKMEEGYDKYRAATFAYEITSKPMLTGTLITAAGFLPIGMAKSMTGEYTFAIFAVTVIALVLSWFASVYFVPYLGLLLLKKPPHAAKLPPEVASGEVSAEEAGINTDAGEHELFDTPFYNRFRRTVNWCVQHRWLTIAATVLVFVLGLAGMGKVQQQFFPDSSRPEVLVDIWFPEGTSLQANKDVTLRVEKRFLQLDGVESVSEWIGSGAPRFYLPLDQVFPQNNVSQFILVTKDLKAREEIRKQLPALMAEEFPEVRARSKLLPNGPPVQYPVQFRVMGSDPAKLRTYADEVKALMQANADMRGVNDNWNESVKVIRLKVDQDKARALGVTSQSIAEATGMNFSGTTVGQFREGDKLIDIVMRPPKQDRDAITDIATVYVTTANGQSIPLTQIAKPVMVWEPGVMWREKRNFAITVQGDVREGLQGATLTNELLPQLRKMEAGWHAAGDTGYRIEVAGAVEESSKGSGAIVAGIPVLLFLTFTLLMLQLRSVSRSLLVFITGPLGIPGVAAALLLLNRPFGFVALLGVVALMGMIQRNSVILIDQIESGRARGVPAWDAIVEAAVHRLRPIVLTAAAAVLAMIPLSRSVFWGPMAVAIMGGLIVATVLTLLALPAMYAAAFRIRKDTA</sequence>
<keyword evidence="1" id="KW-0472">Membrane</keyword>
<feature type="transmembrane region" description="Helical" evidence="1">
    <location>
        <begin position="26"/>
        <end position="46"/>
    </location>
</feature>
<dbReference type="SUPFAM" id="SSF82866">
    <property type="entry name" value="Multidrug efflux transporter AcrB transmembrane domain"/>
    <property type="match status" value="2"/>
</dbReference>
<gene>
    <name evidence="2" type="ORF">O987_06880</name>
</gene>
<dbReference type="PRINTS" id="PR00702">
    <property type="entry name" value="ACRIFLAVINRP"/>
</dbReference>
<keyword evidence="1 2" id="KW-0812">Transmembrane</keyword>
<name>A0A076PPC9_COMTE</name>
<dbReference type="SUPFAM" id="SSF82693">
    <property type="entry name" value="Multidrug efflux transporter AcrB pore domain, PN1, PN2, PC1 and PC2 subdomains"/>
    <property type="match status" value="3"/>
</dbReference>
<feature type="transmembrane region" description="Helical" evidence="1">
    <location>
        <begin position="1012"/>
        <end position="1031"/>
    </location>
</feature>
<feature type="transmembrane region" description="Helical" evidence="1">
    <location>
        <begin position="1037"/>
        <end position="1061"/>
    </location>
</feature>
<dbReference type="Gene3D" id="3.30.70.1320">
    <property type="entry name" value="Multidrug efflux transporter AcrB pore domain like"/>
    <property type="match status" value="1"/>
</dbReference>
<dbReference type="HOGENOM" id="CLU_002755_1_2_4"/>
<dbReference type="Proteomes" id="UP000028782">
    <property type="component" value="Chromosome"/>
</dbReference>
<dbReference type="GO" id="GO:0005886">
    <property type="term" value="C:plasma membrane"/>
    <property type="evidence" value="ECO:0007669"/>
    <property type="project" value="TreeGrafter"/>
</dbReference>
<reference evidence="2 3" key="1">
    <citation type="journal article" date="2014" name="Genome Announc.">
        <title>Complete Genome Sequence of Polychlorinated Biphenyl Degrader Comamonas testosteroni TK102 (NBRC 109938).</title>
        <authorList>
            <person name="Fukuda K."/>
            <person name="Hosoyama A."/>
            <person name="Tsuchikane K."/>
            <person name="Ohji S."/>
            <person name="Yamazoe A."/>
            <person name="Fujita N."/>
            <person name="Shintani M."/>
            <person name="Kimbara K."/>
        </authorList>
    </citation>
    <scope>NUCLEOTIDE SEQUENCE [LARGE SCALE GENOMIC DNA]</scope>
    <source>
        <strain evidence="2">TK102</strain>
    </source>
</reference>
<dbReference type="InterPro" id="IPR027463">
    <property type="entry name" value="AcrB_DN_DC_subdom"/>
</dbReference>
<dbReference type="Gene3D" id="3.30.2090.10">
    <property type="entry name" value="Multidrug efflux transporter AcrB TolC docking domain, DN and DC subdomains"/>
    <property type="match status" value="2"/>
</dbReference>
<dbReference type="PANTHER" id="PTHR32063">
    <property type="match status" value="1"/>
</dbReference>
<dbReference type="InterPro" id="IPR001036">
    <property type="entry name" value="Acrflvin-R"/>
</dbReference>
<accession>A0A076PPC9</accession>
<proteinExistence type="predicted"/>
<evidence type="ECO:0000256" key="1">
    <source>
        <dbReference type="SAM" id="Phobius"/>
    </source>
</evidence>
<feature type="transmembrane region" description="Helical" evidence="1">
    <location>
        <begin position="421"/>
        <end position="440"/>
    </location>
</feature>
<dbReference type="AlphaFoldDB" id="A0A076PPC9"/>
<dbReference type="SUPFAM" id="SSF82714">
    <property type="entry name" value="Multidrug efflux transporter AcrB TolC docking domain, DN and DC subdomains"/>
    <property type="match status" value="2"/>
</dbReference>
<feature type="transmembrane region" description="Helical" evidence="1">
    <location>
        <begin position="389"/>
        <end position="409"/>
    </location>
</feature>
<feature type="transmembrane region" description="Helical" evidence="1">
    <location>
        <begin position="347"/>
        <end position="368"/>
    </location>
</feature>
<dbReference type="PANTHER" id="PTHR32063:SF18">
    <property type="entry name" value="CATION EFFLUX SYSTEM PROTEIN"/>
    <property type="match status" value="1"/>
</dbReference>
<dbReference type="GO" id="GO:0042910">
    <property type="term" value="F:xenobiotic transmembrane transporter activity"/>
    <property type="evidence" value="ECO:0007669"/>
    <property type="project" value="TreeGrafter"/>
</dbReference>
<dbReference type="Gene3D" id="3.30.70.1440">
    <property type="entry name" value="Multidrug efflux transporter AcrB pore domain"/>
    <property type="match status" value="1"/>
</dbReference>
<dbReference type="Gene3D" id="3.30.70.1430">
    <property type="entry name" value="Multidrug efflux transporter AcrB pore domain"/>
    <property type="match status" value="2"/>
</dbReference>
<keyword evidence="1" id="KW-1133">Transmembrane helix</keyword>
<evidence type="ECO:0000313" key="2">
    <source>
        <dbReference type="EMBL" id="AIJ45525.1"/>
    </source>
</evidence>
<evidence type="ECO:0000313" key="3">
    <source>
        <dbReference type="Proteomes" id="UP000028782"/>
    </source>
</evidence>
<feature type="transmembrane region" description="Helical" evidence="1">
    <location>
        <begin position="490"/>
        <end position="519"/>
    </location>
</feature>
<dbReference type="EMBL" id="CP006704">
    <property type="protein sequence ID" value="AIJ45525.1"/>
    <property type="molecule type" value="Genomic_DNA"/>
</dbReference>
<dbReference type="Pfam" id="PF00873">
    <property type="entry name" value="ACR_tran"/>
    <property type="match status" value="1"/>
</dbReference>
<protein>
    <submittedName>
        <fullName evidence="2">Acr/RND family transmembrane transporter</fullName>
    </submittedName>
</protein>
<feature type="transmembrane region" description="Helical" evidence="1">
    <location>
        <begin position="574"/>
        <end position="592"/>
    </location>
</feature>
<dbReference type="KEGG" id="ctes:O987_06880"/>
<dbReference type="Gene3D" id="1.20.1640.10">
    <property type="entry name" value="Multidrug efflux transporter AcrB transmembrane domain"/>
    <property type="match status" value="2"/>
</dbReference>
<feature type="transmembrane region" description="Helical" evidence="1">
    <location>
        <begin position="910"/>
        <end position="930"/>
    </location>
</feature>
<feature type="transmembrane region" description="Helical" evidence="1">
    <location>
        <begin position="963"/>
        <end position="984"/>
    </location>
</feature>
<feature type="transmembrane region" description="Helical" evidence="1">
    <location>
        <begin position="937"/>
        <end position="957"/>
    </location>
</feature>
<feature type="transmembrane region" description="Helical" evidence="1">
    <location>
        <begin position="461"/>
        <end position="478"/>
    </location>
</feature>